<organism evidence="2 3">
    <name type="scientific">Hymenobacter perfusus</name>
    <dbReference type="NCBI Taxonomy" id="1236770"/>
    <lineage>
        <taxon>Bacteria</taxon>
        <taxon>Pseudomonadati</taxon>
        <taxon>Bacteroidota</taxon>
        <taxon>Cytophagia</taxon>
        <taxon>Cytophagales</taxon>
        <taxon>Hymenobacteraceae</taxon>
        <taxon>Hymenobacter</taxon>
    </lineage>
</organism>
<keyword evidence="3" id="KW-1185">Reference proteome</keyword>
<dbReference type="Proteomes" id="UP000270291">
    <property type="component" value="Unassembled WGS sequence"/>
</dbReference>
<protein>
    <submittedName>
        <fullName evidence="2">Uncharacterized protein</fullName>
    </submittedName>
</protein>
<evidence type="ECO:0000313" key="2">
    <source>
        <dbReference type="EMBL" id="RSK44672.1"/>
    </source>
</evidence>
<evidence type="ECO:0000256" key="1">
    <source>
        <dbReference type="SAM" id="SignalP"/>
    </source>
</evidence>
<reference evidence="2 3" key="1">
    <citation type="submission" date="2018-12" db="EMBL/GenBank/DDBJ databases">
        <authorList>
            <person name="Feng G."/>
            <person name="Zhu H."/>
        </authorList>
    </citation>
    <scope>NUCLEOTIDE SEQUENCE [LARGE SCALE GENOMIC DNA]</scope>
    <source>
        <strain evidence="2 3">LMG 26000</strain>
    </source>
</reference>
<dbReference type="RefSeq" id="WP_125436824.1">
    <property type="nucleotide sequence ID" value="NZ_RWIU01000002.1"/>
</dbReference>
<proteinExistence type="predicted"/>
<accession>A0A3R9MFG4</accession>
<name>A0A3R9MFG4_9BACT</name>
<gene>
    <name evidence="2" type="ORF">EI293_09180</name>
</gene>
<evidence type="ECO:0000313" key="3">
    <source>
        <dbReference type="Proteomes" id="UP000270291"/>
    </source>
</evidence>
<dbReference type="OrthoDB" id="886988at2"/>
<feature type="signal peptide" evidence="1">
    <location>
        <begin position="1"/>
        <end position="21"/>
    </location>
</feature>
<dbReference type="AlphaFoldDB" id="A0A3R9MFG4"/>
<comment type="caution">
    <text evidence="2">The sequence shown here is derived from an EMBL/GenBank/DDBJ whole genome shotgun (WGS) entry which is preliminary data.</text>
</comment>
<feature type="chain" id="PRO_5018770039" evidence="1">
    <location>
        <begin position="22"/>
        <end position="113"/>
    </location>
</feature>
<sequence length="113" mass="12220">MFRRPLLLLLLTSAAAPAALAQSSTPPSATPAAAAPAQYGIAYIYTLLGGGYELAFQDGVTPNPRLKRYEENGHDKVFVDEAAALNFLAAQGWEVLPYGAEDSNHYLLKRRAR</sequence>
<keyword evidence="1" id="KW-0732">Signal</keyword>
<dbReference type="EMBL" id="RWIU01000002">
    <property type="protein sequence ID" value="RSK44672.1"/>
    <property type="molecule type" value="Genomic_DNA"/>
</dbReference>